<dbReference type="GO" id="GO:0016887">
    <property type="term" value="F:ATP hydrolysis activity"/>
    <property type="evidence" value="ECO:0007669"/>
    <property type="project" value="InterPro"/>
</dbReference>
<evidence type="ECO:0000256" key="2">
    <source>
        <dbReference type="ARBA" id="ARBA00022741"/>
    </source>
</evidence>
<sequence length="250" mass="27854">MTWRIEDLGYRIGHRWIFRGVSFGIPAGVTALIGPNGAGKSTLLRLLAGIYTPTVGRIRHEGEESAARTGYVPQFPGIYPQLTVQEYLERTLLWAMPQQSTAIRREQITAAMRHFRLPSDRLGRYLGQTERRQVALAELWLRQVGLALVDEPTAGLDPEERLVFWQQLNQWQQLTAVTPAVLVTTHLLSEVEAYANQVIVLGNGRILYAGSLSGFLTDMEVTGDSGGLAEASRRLLTQTKPQGQRRGFDA</sequence>
<dbReference type="SUPFAM" id="SSF52540">
    <property type="entry name" value="P-loop containing nucleoside triphosphate hydrolases"/>
    <property type="match status" value="1"/>
</dbReference>
<dbReference type="KEGG" id="sap:Sulac_1799"/>
<dbReference type="PANTHER" id="PTHR42939">
    <property type="entry name" value="ABC TRANSPORTER ATP-BINDING PROTEIN ALBC-RELATED"/>
    <property type="match status" value="1"/>
</dbReference>
<evidence type="ECO:0000259" key="4">
    <source>
        <dbReference type="PROSITE" id="PS50893"/>
    </source>
</evidence>
<keyword evidence="6" id="KW-1185">Reference proteome</keyword>
<dbReference type="InterPro" id="IPR051782">
    <property type="entry name" value="ABC_Transporter_VariousFunc"/>
</dbReference>
<dbReference type="PANTHER" id="PTHR42939:SF1">
    <property type="entry name" value="ABC TRANSPORTER ATP-BINDING PROTEIN ALBC-RELATED"/>
    <property type="match status" value="1"/>
</dbReference>
<dbReference type="PATRIC" id="fig|679936.5.peg.1864"/>
<name>G8U043_SULAD</name>
<feature type="domain" description="ABC transporter" evidence="4">
    <location>
        <begin position="3"/>
        <end position="228"/>
    </location>
</feature>
<evidence type="ECO:0000313" key="6">
    <source>
        <dbReference type="Proteomes" id="UP000005439"/>
    </source>
</evidence>
<dbReference type="SMART" id="SM00382">
    <property type="entry name" value="AAA"/>
    <property type="match status" value="1"/>
</dbReference>
<evidence type="ECO:0000313" key="5">
    <source>
        <dbReference type="EMBL" id="AEW05292.1"/>
    </source>
</evidence>
<dbReference type="STRING" id="679936.Sulac_1799"/>
<evidence type="ECO:0000256" key="1">
    <source>
        <dbReference type="ARBA" id="ARBA00022448"/>
    </source>
</evidence>
<dbReference type="InterPro" id="IPR003593">
    <property type="entry name" value="AAA+_ATPase"/>
</dbReference>
<organism evidence="5 6">
    <name type="scientific">Sulfobacillus acidophilus (strain ATCC 700253 / DSM 10332 / NAL)</name>
    <dbReference type="NCBI Taxonomy" id="679936"/>
    <lineage>
        <taxon>Bacteria</taxon>
        <taxon>Bacillati</taxon>
        <taxon>Bacillota</taxon>
        <taxon>Clostridia</taxon>
        <taxon>Eubacteriales</taxon>
        <taxon>Clostridiales Family XVII. Incertae Sedis</taxon>
        <taxon>Sulfobacillus</taxon>
    </lineage>
</organism>
<evidence type="ECO:0000256" key="3">
    <source>
        <dbReference type="ARBA" id="ARBA00022840"/>
    </source>
</evidence>
<dbReference type="InterPro" id="IPR027417">
    <property type="entry name" value="P-loop_NTPase"/>
</dbReference>
<proteinExistence type="predicted"/>
<dbReference type="GO" id="GO:0005524">
    <property type="term" value="F:ATP binding"/>
    <property type="evidence" value="ECO:0007669"/>
    <property type="project" value="UniProtKB-KW"/>
</dbReference>
<protein>
    <submittedName>
        <fullName evidence="5">ABC transporter related protein</fullName>
    </submittedName>
</protein>
<keyword evidence="2" id="KW-0547">Nucleotide-binding</keyword>
<dbReference type="Gene3D" id="3.40.50.300">
    <property type="entry name" value="P-loop containing nucleotide triphosphate hydrolases"/>
    <property type="match status" value="1"/>
</dbReference>
<keyword evidence="1" id="KW-0813">Transport</keyword>
<dbReference type="AlphaFoldDB" id="G8U043"/>
<dbReference type="EMBL" id="CP003179">
    <property type="protein sequence ID" value="AEW05292.1"/>
    <property type="molecule type" value="Genomic_DNA"/>
</dbReference>
<dbReference type="HOGENOM" id="CLU_000604_1_2_9"/>
<dbReference type="Proteomes" id="UP000005439">
    <property type="component" value="Chromosome"/>
</dbReference>
<accession>G8U043</accession>
<gene>
    <name evidence="5" type="ordered locus">Sulac_1799</name>
</gene>
<keyword evidence="3" id="KW-0067">ATP-binding</keyword>
<dbReference type="InterPro" id="IPR003439">
    <property type="entry name" value="ABC_transporter-like_ATP-bd"/>
</dbReference>
<reference evidence="6" key="1">
    <citation type="submission" date="2011-12" db="EMBL/GenBank/DDBJ databases">
        <title>The complete genome of chromosome of Sulfobacillus acidophilus DSM 10332.</title>
        <authorList>
            <person name="Lucas S."/>
            <person name="Han J."/>
            <person name="Lapidus A."/>
            <person name="Bruce D."/>
            <person name="Goodwin L."/>
            <person name="Pitluck S."/>
            <person name="Peters L."/>
            <person name="Kyrpides N."/>
            <person name="Mavromatis K."/>
            <person name="Ivanova N."/>
            <person name="Mikhailova N."/>
            <person name="Chertkov O."/>
            <person name="Saunders E."/>
            <person name="Detter J.C."/>
            <person name="Tapia R."/>
            <person name="Han C."/>
            <person name="Land M."/>
            <person name="Hauser L."/>
            <person name="Markowitz V."/>
            <person name="Cheng J.-F."/>
            <person name="Hugenholtz P."/>
            <person name="Woyke T."/>
            <person name="Wu D."/>
            <person name="Pukall R."/>
            <person name="Gehrich-Schroeter G."/>
            <person name="Schneider S."/>
            <person name="Klenk H.-P."/>
            <person name="Eisen J.A."/>
        </authorList>
    </citation>
    <scope>NUCLEOTIDE SEQUENCE [LARGE SCALE GENOMIC DNA]</scope>
    <source>
        <strain evidence="6">ATCC 700253 / DSM 10332 / NAL</strain>
    </source>
</reference>
<dbReference type="Pfam" id="PF00005">
    <property type="entry name" value="ABC_tran"/>
    <property type="match status" value="1"/>
</dbReference>
<dbReference type="PROSITE" id="PS50893">
    <property type="entry name" value="ABC_TRANSPORTER_2"/>
    <property type="match status" value="1"/>
</dbReference>
<reference evidence="5 6" key="2">
    <citation type="journal article" date="2012" name="Stand. Genomic Sci.">
        <title>Complete genome sequence of the moderately thermophilic mineral-sulfide-oxidizing firmicute Sulfobacillus acidophilus type strain (NAL(T)).</title>
        <authorList>
            <person name="Anderson I."/>
            <person name="Chertkov O."/>
            <person name="Chen A."/>
            <person name="Saunders E."/>
            <person name="Lapidus A."/>
            <person name="Nolan M."/>
            <person name="Lucas S."/>
            <person name="Hammon N."/>
            <person name="Deshpande S."/>
            <person name="Cheng J.F."/>
            <person name="Han C."/>
            <person name="Tapia R."/>
            <person name="Goodwin L.A."/>
            <person name="Pitluck S."/>
            <person name="Liolios K."/>
            <person name="Pagani I."/>
            <person name="Ivanova N."/>
            <person name="Mikhailova N."/>
            <person name="Pati A."/>
            <person name="Palaniappan K."/>
            <person name="Land M."/>
            <person name="Pan C."/>
            <person name="Rohde M."/>
            <person name="Pukall R."/>
            <person name="Goker M."/>
            <person name="Detter J.C."/>
            <person name="Woyke T."/>
            <person name="Bristow J."/>
            <person name="Eisen J.A."/>
            <person name="Markowitz V."/>
            <person name="Hugenholtz P."/>
            <person name="Kyrpides N.C."/>
            <person name="Klenk H.P."/>
            <person name="Mavromatis K."/>
        </authorList>
    </citation>
    <scope>NUCLEOTIDE SEQUENCE [LARGE SCALE GENOMIC DNA]</scope>
    <source>
        <strain evidence="6">ATCC 700253 / DSM 10332 / NAL</strain>
    </source>
</reference>